<dbReference type="KEGG" id="vg:64766791"/>
<feature type="domain" description="NUMOD4" evidence="1">
    <location>
        <begin position="7"/>
        <end position="48"/>
    </location>
</feature>
<evidence type="ECO:0000313" key="4">
    <source>
        <dbReference type="Proteomes" id="UP000423065"/>
    </source>
</evidence>
<dbReference type="InterPro" id="IPR003615">
    <property type="entry name" value="HNH_nuc"/>
</dbReference>
<name>A0A649VSH7_9CAUD</name>
<dbReference type="GO" id="GO:0016788">
    <property type="term" value="F:hydrolase activity, acting on ester bonds"/>
    <property type="evidence" value="ECO:0007669"/>
    <property type="project" value="InterPro"/>
</dbReference>
<dbReference type="Pfam" id="PF13392">
    <property type="entry name" value="HNH_3"/>
    <property type="match status" value="1"/>
</dbReference>
<feature type="domain" description="HNH nuclease" evidence="2">
    <location>
        <begin position="75"/>
        <end position="119"/>
    </location>
</feature>
<dbReference type="InterPro" id="IPR044925">
    <property type="entry name" value="His-Me_finger_sf"/>
</dbReference>
<dbReference type="SUPFAM" id="SSF54060">
    <property type="entry name" value="His-Me finger endonucleases"/>
    <property type="match status" value="1"/>
</dbReference>
<dbReference type="Proteomes" id="UP000423065">
    <property type="component" value="Segment"/>
</dbReference>
<evidence type="ECO:0000313" key="3">
    <source>
        <dbReference type="EMBL" id="QGJ94945.1"/>
    </source>
</evidence>
<sequence length="195" mass="21731">MATEGDWTPVPGFPGYEASAELGRVRSLDRLDARGHRRKGVVLKGTQQVRKGAGGRLRMGPLMVSLSKDGRSRPYLVHRIILLTFVGPCPEGMEGLHHNGDATDNRLVNLRWGTSVENKADMVRLGENFNANKERCPRGHLLRTPNLVRGPGRACLSCARARAYLHYYPERSGDLQAESDRRYAELELEVGADER</sequence>
<dbReference type="EMBL" id="MN586040">
    <property type="protein sequence ID" value="QGJ94945.1"/>
    <property type="molecule type" value="Genomic_DNA"/>
</dbReference>
<dbReference type="GeneID" id="64766791"/>
<evidence type="ECO:0000259" key="2">
    <source>
        <dbReference type="Pfam" id="PF13392"/>
    </source>
</evidence>
<dbReference type="RefSeq" id="YP_010059558.1">
    <property type="nucleotide sequence ID" value="NC_054726.1"/>
</dbReference>
<keyword evidence="4" id="KW-1185">Reference proteome</keyword>
<keyword evidence="3" id="KW-0255">Endonuclease</keyword>
<keyword evidence="3" id="KW-0378">Hydrolase</keyword>
<proteinExistence type="predicted"/>
<organism evidence="3 4">
    <name type="scientific">Gordonia phage Stormageddon</name>
    <dbReference type="NCBI Taxonomy" id="2656541"/>
    <lineage>
        <taxon>Viruses</taxon>
        <taxon>Duplodnaviria</taxon>
        <taxon>Heunggongvirae</taxon>
        <taxon>Uroviricota</taxon>
        <taxon>Caudoviricetes</taxon>
        <taxon>Stormageddonvirus</taxon>
        <taxon>Stormageddonvirus Stormageddon</taxon>
    </lineage>
</organism>
<dbReference type="Gene3D" id="3.90.75.20">
    <property type="match status" value="1"/>
</dbReference>
<gene>
    <name evidence="3" type="primary">82</name>
    <name evidence="3" type="ORF">SEA_STORMAGEDDON_82</name>
</gene>
<evidence type="ECO:0000259" key="1">
    <source>
        <dbReference type="Pfam" id="PF07463"/>
    </source>
</evidence>
<reference evidence="3 4" key="1">
    <citation type="submission" date="2019-10" db="EMBL/GenBank/DDBJ databases">
        <authorList>
            <person name="Garlena R.A."/>
            <person name="Russell D.A."/>
            <person name="Pope W.H."/>
            <person name="Jacobs-Sera D."/>
            <person name="Hatfull G.F."/>
        </authorList>
    </citation>
    <scope>NUCLEOTIDE SEQUENCE [LARGE SCALE GENOMIC DNA]</scope>
</reference>
<accession>A0A649VSH7</accession>
<dbReference type="Pfam" id="PF07463">
    <property type="entry name" value="NUMOD4"/>
    <property type="match status" value="1"/>
</dbReference>
<protein>
    <submittedName>
        <fullName evidence="3">HNH endonuclease</fullName>
    </submittedName>
</protein>
<keyword evidence="3" id="KW-0540">Nuclease</keyword>
<dbReference type="GO" id="GO:0004519">
    <property type="term" value="F:endonuclease activity"/>
    <property type="evidence" value="ECO:0007669"/>
    <property type="project" value="UniProtKB-KW"/>
</dbReference>
<dbReference type="InterPro" id="IPR010902">
    <property type="entry name" value="NUMOD4"/>
</dbReference>